<feature type="chain" id="PRO_5036274082" evidence="1">
    <location>
        <begin position="20"/>
        <end position="68"/>
    </location>
</feature>
<reference evidence="2" key="1">
    <citation type="submission" date="2021-04" db="EMBL/GenBank/DDBJ databases">
        <authorList>
            <person name="Tunstrom K."/>
        </authorList>
    </citation>
    <scope>NUCLEOTIDE SEQUENCE</scope>
</reference>
<accession>A0A8S3W0L7</accession>
<sequence>MKFFACIFAVIAILSVASAGYIRSGWSVPYVYSSPVVYSQPVVYSPYYSGYSGLGGLSGYSGWSSGWW</sequence>
<dbReference type="EMBL" id="CAJQZP010000023">
    <property type="protein sequence ID" value="CAG4933158.1"/>
    <property type="molecule type" value="Genomic_DNA"/>
</dbReference>
<evidence type="ECO:0000313" key="3">
    <source>
        <dbReference type="Proteomes" id="UP000691718"/>
    </source>
</evidence>
<keyword evidence="1" id="KW-0732">Signal</keyword>
<keyword evidence="3" id="KW-1185">Reference proteome</keyword>
<proteinExistence type="predicted"/>
<organism evidence="2 3">
    <name type="scientific">Parnassius apollo</name>
    <name type="common">Apollo butterfly</name>
    <name type="synonym">Papilio apollo</name>
    <dbReference type="NCBI Taxonomy" id="110799"/>
    <lineage>
        <taxon>Eukaryota</taxon>
        <taxon>Metazoa</taxon>
        <taxon>Ecdysozoa</taxon>
        <taxon>Arthropoda</taxon>
        <taxon>Hexapoda</taxon>
        <taxon>Insecta</taxon>
        <taxon>Pterygota</taxon>
        <taxon>Neoptera</taxon>
        <taxon>Endopterygota</taxon>
        <taxon>Lepidoptera</taxon>
        <taxon>Glossata</taxon>
        <taxon>Ditrysia</taxon>
        <taxon>Papilionoidea</taxon>
        <taxon>Papilionidae</taxon>
        <taxon>Parnassiinae</taxon>
        <taxon>Parnassini</taxon>
        <taxon>Parnassius</taxon>
        <taxon>Parnassius</taxon>
    </lineage>
</organism>
<dbReference type="Proteomes" id="UP000691718">
    <property type="component" value="Unassembled WGS sequence"/>
</dbReference>
<dbReference type="AlphaFoldDB" id="A0A8S3W0L7"/>
<protein>
    <submittedName>
        <fullName evidence="2">(apollo) hypothetical protein</fullName>
    </submittedName>
</protein>
<feature type="signal peptide" evidence="1">
    <location>
        <begin position="1"/>
        <end position="19"/>
    </location>
</feature>
<comment type="caution">
    <text evidence="2">The sequence shown here is derived from an EMBL/GenBank/DDBJ whole genome shotgun (WGS) entry which is preliminary data.</text>
</comment>
<dbReference type="EMBL" id="CAJQZP010000023">
    <property type="protein sequence ID" value="CAG4933168.1"/>
    <property type="molecule type" value="Genomic_DNA"/>
</dbReference>
<gene>
    <name evidence="2" type="ORF">PAPOLLO_LOCUS628</name>
</gene>
<dbReference type="EMBL" id="CAJQZP010000023">
    <property type="protein sequence ID" value="CAG4933163.1"/>
    <property type="molecule type" value="Genomic_DNA"/>
</dbReference>
<name>A0A8S3W0L7_PARAO</name>
<evidence type="ECO:0000313" key="2">
    <source>
        <dbReference type="EMBL" id="CAG4933158.1"/>
    </source>
</evidence>
<evidence type="ECO:0000256" key="1">
    <source>
        <dbReference type="SAM" id="SignalP"/>
    </source>
</evidence>